<evidence type="ECO:0000313" key="3">
    <source>
        <dbReference type="Proteomes" id="UP000314294"/>
    </source>
</evidence>
<proteinExistence type="predicted"/>
<dbReference type="EMBL" id="SRLO01000440">
    <property type="protein sequence ID" value="TNN55972.1"/>
    <property type="molecule type" value="Genomic_DNA"/>
</dbReference>
<name>A0A4Z2GTB8_9TELE</name>
<sequence>MLVCSPAYSPGLYGDRVTEMMENTERGGEERKGGDGGTRTISSAEAMNHTSHSLEPDIVHVQEPVPLPSTSNASGVAAGL</sequence>
<reference evidence="2 3" key="1">
    <citation type="submission" date="2019-03" db="EMBL/GenBank/DDBJ databases">
        <title>First draft genome of Liparis tanakae, snailfish: a comprehensive survey of snailfish specific genes.</title>
        <authorList>
            <person name="Kim W."/>
            <person name="Song I."/>
            <person name="Jeong J.-H."/>
            <person name="Kim D."/>
            <person name="Kim S."/>
            <person name="Ryu S."/>
            <person name="Song J.Y."/>
            <person name="Lee S.K."/>
        </authorList>
    </citation>
    <scope>NUCLEOTIDE SEQUENCE [LARGE SCALE GENOMIC DNA]</scope>
    <source>
        <tissue evidence="2">Muscle</tissue>
    </source>
</reference>
<feature type="compositionally biased region" description="Polar residues" evidence="1">
    <location>
        <begin position="41"/>
        <end position="51"/>
    </location>
</feature>
<evidence type="ECO:0000313" key="2">
    <source>
        <dbReference type="EMBL" id="TNN55972.1"/>
    </source>
</evidence>
<keyword evidence="3" id="KW-1185">Reference proteome</keyword>
<accession>A0A4Z2GTB8</accession>
<organism evidence="2 3">
    <name type="scientific">Liparis tanakae</name>
    <name type="common">Tanaka's snailfish</name>
    <dbReference type="NCBI Taxonomy" id="230148"/>
    <lineage>
        <taxon>Eukaryota</taxon>
        <taxon>Metazoa</taxon>
        <taxon>Chordata</taxon>
        <taxon>Craniata</taxon>
        <taxon>Vertebrata</taxon>
        <taxon>Euteleostomi</taxon>
        <taxon>Actinopterygii</taxon>
        <taxon>Neopterygii</taxon>
        <taxon>Teleostei</taxon>
        <taxon>Neoteleostei</taxon>
        <taxon>Acanthomorphata</taxon>
        <taxon>Eupercaria</taxon>
        <taxon>Perciformes</taxon>
        <taxon>Cottioidei</taxon>
        <taxon>Cottales</taxon>
        <taxon>Liparidae</taxon>
        <taxon>Liparis</taxon>
    </lineage>
</organism>
<protein>
    <submittedName>
        <fullName evidence="2">Uncharacterized protein</fullName>
    </submittedName>
</protein>
<evidence type="ECO:0000256" key="1">
    <source>
        <dbReference type="SAM" id="MobiDB-lite"/>
    </source>
</evidence>
<gene>
    <name evidence="2" type="ORF">EYF80_033807</name>
</gene>
<dbReference type="AlphaFoldDB" id="A0A4Z2GTB8"/>
<comment type="caution">
    <text evidence="2">The sequence shown here is derived from an EMBL/GenBank/DDBJ whole genome shotgun (WGS) entry which is preliminary data.</text>
</comment>
<feature type="region of interest" description="Disordered" evidence="1">
    <location>
        <begin position="21"/>
        <end position="51"/>
    </location>
</feature>
<feature type="compositionally biased region" description="Basic and acidic residues" evidence="1">
    <location>
        <begin position="21"/>
        <end position="34"/>
    </location>
</feature>
<dbReference type="Proteomes" id="UP000314294">
    <property type="component" value="Unassembled WGS sequence"/>
</dbReference>